<comment type="caution">
    <text evidence="11">The sequence shown here is derived from an EMBL/GenBank/DDBJ whole genome shotgun (WGS) entry which is preliminary data.</text>
</comment>
<keyword evidence="6 8" id="KW-0472">Membrane</keyword>
<dbReference type="Gene3D" id="2.170.130.10">
    <property type="entry name" value="TonB-dependent receptor, plug domain"/>
    <property type="match status" value="1"/>
</dbReference>
<sequence length="980" mass="109964">MKINFTQEWLKKQTQTLIMRTVFLLFCSTVFSFTSIDVISQNAEIKIKKEITVTVDQIFDIIQAQTDYTFIYRSDMFRGLPPVHLNEGVIKANRLLLYAIPKRYYSFELFKDNTIVIEKRPTSRKVEIRGQIVDVNNEPLADVNVIVADLNLGTFTNNKGEFSMELPHKNFKITISLLGFKTVEFDLRTQQDLSNINITLKEDLLGLDEVVVVAKKTISREGSSTYKIGSQAIKQVQAMNLSDVLSLLPGNKIEQSNLTTKKQANIRSAVTSNSNSFGTAVILDGAAISTDANMQARNSSTLDGGKSVVGGGVDLRSITLANVESVEVIAGVASPKYGNLSSGGILVKSKVGKSPYIVSTNVTSTNYQASVAKGYELNDFGVLNTDLSYAYSSGSPTERKLFYQSFNLGLRWKLPVFKGLKWNHFTSFRVGHSDDGNRHEPEEVFKNDADVKSTSYQLTLSGDFSSSVLGKINYNFSGNVVNQHSFYDTYIINGPFPIIESLDSGTYNTTYSPSAFNQIRDIEGKPININGRIDASQNASFRNLDFNFETGLQYSFDDNTGNGRVATGNIVHTQDVAGSRSATFEKIPASKTFSAYHQTIIKRTGEASKQQLNLGLRYDYMLERYNLVSPRMSFSSKHNDFTAKVAWGVSYKAPAMIQLYPGKSYIDYINFQYYAENPDERLAVVTTYVYQPTNEHLNPNYSDLKEVGFDWAPSFMNFNFTYFKKEMRRGINTTDELLLLPKAVYEVVSAPTGEQPTVAPTGEVNNIPRTVKVMNNNYYESTDGLEVTLSPQKIKATNTQFNFRYSYLESVVTDKGFDINKSNYVVGDNSVRYGVYENSLIKAVRSFGTLTLIQHIPALRFVLTLSAELNFKESSKYIGASLYPFAYYDVSGNYIDIPLEDRANAEFSDLKKDENSFTTTATPFYSNFNLQIRKESKQGHSFSFYANNAPWNNPTYEFLGSRRKLNNKISVGFNVTLLIK</sequence>
<keyword evidence="4 8" id="KW-0812">Transmembrane</keyword>
<accession>A0A176T7X2</accession>
<evidence type="ECO:0000256" key="6">
    <source>
        <dbReference type="ARBA" id="ARBA00023136"/>
    </source>
</evidence>
<dbReference type="PROSITE" id="PS52016">
    <property type="entry name" value="TONB_DEPENDENT_REC_3"/>
    <property type="match status" value="1"/>
</dbReference>
<dbReference type="GO" id="GO:0009279">
    <property type="term" value="C:cell outer membrane"/>
    <property type="evidence" value="ECO:0007669"/>
    <property type="project" value="UniProtKB-SubCell"/>
</dbReference>
<evidence type="ECO:0000256" key="5">
    <source>
        <dbReference type="ARBA" id="ARBA00022729"/>
    </source>
</evidence>
<evidence type="ECO:0000313" key="11">
    <source>
        <dbReference type="EMBL" id="OAD43435.1"/>
    </source>
</evidence>
<dbReference type="InterPro" id="IPR008969">
    <property type="entry name" value="CarboxyPept-like_regulatory"/>
</dbReference>
<protein>
    <recommendedName>
        <fullName evidence="10">TonB-dependent receptor plug domain-containing protein</fullName>
    </recommendedName>
</protein>
<dbReference type="Gene3D" id="2.60.40.1120">
    <property type="entry name" value="Carboxypeptidase-like, regulatory domain"/>
    <property type="match status" value="1"/>
</dbReference>
<name>A0A176T7X2_9FLAO</name>
<evidence type="ECO:0000256" key="3">
    <source>
        <dbReference type="ARBA" id="ARBA00022452"/>
    </source>
</evidence>
<feature type="transmembrane region" description="Helical" evidence="9">
    <location>
        <begin position="21"/>
        <end position="39"/>
    </location>
</feature>
<dbReference type="SUPFAM" id="SSF56935">
    <property type="entry name" value="Porins"/>
    <property type="match status" value="1"/>
</dbReference>
<dbReference type="PANTHER" id="PTHR30069:SF29">
    <property type="entry name" value="HEMOGLOBIN AND HEMOGLOBIN-HAPTOGLOBIN-BINDING PROTEIN 1-RELATED"/>
    <property type="match status" value="1"/>
</dbReference>
<dbReference type="OrthoDB" id="9759247at2"/>
<gene>
    <name evidence="11" type="ORF">LPB303_13310</name>
</gene>
<dbReference type="InterPro" id="IPR012910">
    <property type="entry name" value="Plug_dom"/>
</dbReference>
<dbReference type="InterPro" id="IPR036942">
    <property type="entry name" value="Beta-barrel_TonB_sf"/>
</dbReference>
<keyword evidence="9" id="KW-1133">Transmembrane helix</keyword>
<dbReference type="AlphaFoldDB" id="A0A176T7X2"/>
<comment type="similarity">
    <text evidence="8">Belongs to the TonB-dependent receptor family.</text>
</comment>
<dbReference type="Proteomes" id="UP000076923">
    <property type="component" value="Unassembled WGS sequence"/>
</dbReference>
<evidence type="ECO:0000256" key="2">
    <source>
        <dbReference type="ARBA" id="ARBA00022448"/>
    </source>
</evidence>
<dbReference type="Gene3D" id="2.40.170.20">
    <property type="entry name" value="TonB-dependent receptor, beta-barrel domain"/>
    <property type="match status" value="1"/>
</dbReference>
<keyword evidence="7 8" id="KW-0998">Cell outer membrane</keyword>
<keyword evidence="5" id="KW-0732">Signal</keyword>
<evidence type="ECO:0000256" key="8">
    <source>
        <dbReference type="PROSITE-ProRule" id="PRU01360"/>
    </source>
</evidence>
<evidence type="ECO:0000256" key="4">
    <source>
        <dbReference type="ARBA" id="ARBA00022692"/>
    </source>
</evidence>
<evidence type="ECO:0000259" key="10">
    <source>
        <dbReference type="Pfam" id="PF07715"/>
    </source>
</evidence>
<dbReference type="SUPFAM" id="SSF49464">
    <property type="entry name" value="Carboxypeptidase regulatory domain-like"/>
    <property type="match status" value="1"/>
</dbReference>
<dbReference type="Pfam" id="PF13715">
    <property type="entry name" value="CarbopepD_reg_2"/>
    <property type="match status" value="1"/>
</dbReference>
<dbReference type="STRING" id="1333662.LPB303_13310"/>
<evidence type="ECO:0000313" key="12">
    <source>
        <dbReference type="Proteomes" id="UP000076923"/>
    </source>
</evidence>
<feature type="domain" description="TonB-dependent receptor plug" evidence="10">
    <location>
        <begin position="223"/>
        <end position="345"/>
    </location>
</feature>
<dbReference type="GO" id="GO:0044718">
    <property type="term" value="P:siderophore transmembrane transport"/>
    <property type="evidence" value="ECO:0007669"/>
    <property type="project" value="TreeGrafter"/>
</dbReference>
<dbReference type="GO" id="GO:0015344">
    <property type="term" value="F:siderophore uptake transmembrane transporter activity"/>
    <property type="evidence" value="ECO:0007669"/>
    <property type="project" value="TreeGrafter"/>
</dbReference>
<evidence type="ECO:0000256" key="1">
    <source>
        <dbReference type="ARBA" id="ARBA00004571"/>
    </source>
</evidence>
<dbReference type="InterPro" id="IPR039426">
    <property type="entry name" value="TonB-dep_rcpt-like"/>
</dbReference>
<comment type="subcellular location">
    <subcellularLocation>
        <location evidence="1 8">Cell outer membrane</location>
        <topology evidence="1 8">Multi-pass membrane protein</topology>
    </subcellularLocation>
</comment>
<keyword evidence="3 8" id="KW-1134">Transmembrane beta strand</keyword>
<keyword evidence="12" id="KW-1185">Reference proteome</keyword>
<dbReference type="Pfam" id="PF07715">
    <property type="entry name" value="Plug"/>
    <property type="match status" value="1"/>
</dbReference>
<reference evidence="11 12" key="1">
    <citation type="submission" date="2016-02" db="EMBL/GenBank/DDBJ databases">
        <title>Draft genome sequence of Polaribacter atrinae KACC17473.</title>
        <authorList>
            <person name="Shin S.-K."/>
            <person name="Yi H."/>
        </authorList>
    </citation>
    <scope>NUCLEOTIDE SEQUENCE [LARGE SCALE GENOMIC DNA]</scope>
    <source>
        <strain evidence="11 12">KACC 17473</strain>
    </source>
</reference>
<dbReference type="EMBL" id="LVWE01000055">
    <property type="protein sequence ID" value="OAD43435.1"/>
    <property type="molecule type" value="Genomic_DNA"/>
</dbReference>
<dbReference type="PANTHER" id="PTHR30069">
    <property type="entry name" value="TONB-DEPENDENT OUTER MEMBRANE RECEPTOR"/>
    <property type="match status" value="1"/>
</dbReference>
<proteinExistence type="inferred from homology"/>
<keyword evidence="2 8" id="KW-0813">Transport</keyword>
<evidence type="ECO:0000256" key="7">
    <source>
        <dbReference type="ARBA" id="ARBA00023237"/>
    </source>
</evidence>
<evidence type="ECO:0000256" key="9">
    <source>
        <dbReference type="SAM" id="Phobius"/>
    </source>
</evidence>
<organism evidence="11 12">
    <name type="scientific">Polaribacter atrinae</name>
    <dbReference type="NCBI Taxonomy" id="1333662"/>
    <lineage>
        <taxon>Bacteria</taxon>
        <taxon>Pseudomonadati</taxon>
        <taxon>Bacteroidota</taxon>
        <taxon>Flavobacteriia</taxon>
        <taxon>Flavobacteriales</taxon>
        <taxon>Flavobacteriaceae</taxon>
    </lineage>
</organism>
<dbReference type="InterPro" id="IPR037066">
    <property type="entry name" value="Plug_dom_sf"/>
</dbReference>